<comment type="caution">
    <text evidence="1">The sequence shown here is derived from an EMBL/GenBank/DDBJ whole genome shotgun (WGS) entry which is preliminary data.</text>
</comment>
<dbReference type="EMBL" id="CM037019">
    <property type="protein sequence ID" value="KAH7671675.1"/>
    <property type="molecule type" value="Genomic_DNA"/>
</dbReference>
<evidence type="ECO:0000313" key="2">
    <source>
        <dbReference type="Proteomes" id="UP000827976"/>
    </source>
</evidence>
<sequence>MKPIAPGAGGRIQPSLSHNATPPSPFPFLPSPPLPIRPTPPSTPPPGCLRNPSPLRHGAPSPHRLRHGRHRLDGPPPLHQPDICPKSHLRQPRRLDPAPDLPRDREPPHDKSRKKIDQKRVEA</sequence>
<evidence type="ECO:0000313" key="1">
    <source>
        <dbReference type="EMBL" id="KAH7671675.1"/>
    </source>
</evidence>
<accession>A0ACB7VCN9</accession>
<name>A0ACB7VCN9_DIOAL</name>
<dbReference type="Proteomes" id="UP000827976">
    <property type="component" value="Chromosome 9"/>
</dbReference>
<reference evidence="2" key="1">
    <citation type="journal article" date="2022" name="Nat. Commun.">
        <title>Chromosome evolution and the genetic basis of agronomically important traits in greater yam.</title>
        <authorList>
            <person name="Bredeson J.V."/>
            <person name="Lyons J.B."/>
            <person name="Oniyinde I.O."/>
            <person name="Okereke N.R."/>
            <person name="Kolade O."/>
            <person name="Nnabue I."/>
            <person name="Nwadili C.O."/>
            <person name="Hribova E."/>
            <person name="Parker M."/>
            <person name="Nwogha J."/>
            <person name="Shu S."/>
            <person name="Carlson J."/>
            <person name="Kariba R."/>
            <person name="Muthemba S."/>
            <person name="Knop K."/>
            <person name="Barton G.J."/>
            <person name="Sherwood A.V."/>
            <person name="Lopez-Montes A."/>
            <person name="Asiedu R."/>
            <person name="Jamnadass R."/>
            <person name="Muchugi A."/>
            <person name="Goodstein D."/>
            <person name="Egesi C.N."/>
            <person name="Featherston J."/>
            <person name="Asfaw A."/>
            <person name="Simpson G.G."/>
            <person name="Dolezel J."/>
            <person name="Hendre P.S."/>
            <person name="Van Deynze A."/>
            <person name="Kumar P.L."/>
            <person name="Obidiegwu J.E."/>
            <person name="Bhattacharjee R."/>
            <person name="Rokhsar D.S."/>
        </authorList>
    </citation>
    <scope>NUCLEOTIDE SEQUENCE [LARGE SCALE GENOMIC DNA]</scope>
    <source>
        <strain evidence="2">cv. TDa95/00328</strain>
    </source>
</reference>
<gene>
    <name evidence="1" type="ORF">IHE45_09G002600</name>
</gene>
<protein>
    <submittedName>
        <fullName evidence="1">Uncharacterized protein</fullName>
    </submittedName>
</protein>
<organism evidence="1 2">
    <name type="scientific">Dioscorea alata</name>
    <name type="common">Purple yam</name>
    <dbReference type="NCBI Taxonomy" id="55571"/>
    <lineage>
        <taxon>Eukaryota</taxon>
        <taxon>Viridiplantae</taxon>
        <taxon>Streptophyta</taxon>
        <taxon>Embryophyta</taxon>
        <taxon>Tracheophyta</taxon>
        <taxon>Spermatophyta</taxon>
        <taxon>Magnoliopsida</taxon>
        <taxon>Liliopsida</taxon>
        <taxon>Dioscoreales</taxon>
        <taxon>Dioscoreaceae</taxon>
        <taxon>Dioscorea</taxon>
    </lineage>
</organism>
<proteinExistence type="predicted"/>
<keyword evidence="2" id="KW-1185">Reference proteome</keyword>